<keyword evidence="2" id="KW-1185">Reference proteome</keyword>
<gene>
    <name evidence="1" type="ORF">GCM10016234_05830</name>
</gene>
<evidence type="ECO:0000313" key="2">
    <source>
        <dbReference type="Proteomes" id="UP000630142"/>
    </source>
</evidence>
<name>A0A8J3GJF7_9HYPH</name>
<organism evidence="1 2">
    <name type="scientific">Tianweitania populi</name>
    <dbReference type="NCBI Taxonomy" id="1607949"/>
    <lineage>
        <taxon>Bacteria</taxon>
        <taxon>Pseudomonadati</taxon>
        <taxon>Pseudomonadota</taxon>
        <taxon>Alphaproteobacteria</taxon>
        <taxon>Hyphomicrobiales</taxon>
        <taxon>Phyllobacteriaceae</taxon>
        <taxon>Tianweitania</taxon>
    </lineage>
</organism>
<reference evidence="1" key="1">
    <citation type="journal article" date="2014" name="Int. J. Syst. Evol. Microbiol.">
        <title>Complete genome sequence of Corynebacterium casei LMG S-19264T (=DSM 44701T), isolated from a smear-ripened cheese.</title>
        <authorList>
            <consortium name="US DOE Joint Genome Institute (JGI-PGF)"/>
            <person name="Walter F."/>
            <person name="Albersmeier A."/>
            <person name="Kalinowski J."/>
            <person name="Ruckert C."/>
        </authorList>
    </citation>
    <scope>NUCLEOTIDE SEQUENCE</scope>
    <source>
        <strain evidence="1">KCTC 42249</strain>
    </source>
</reference>
<accession>A0A8J3GJF7</accession>
<protein>
    <submittedName>
        <fullName evidence="1">Uncharacterized protein</fullName>
    </submittedName>
</protein>
<proteinExistence type="predicted"/>
<reference evidence="1" key="2">
    <citation type="submission" date="2020-09" db="EMBL/GenBank/DDBJ databases">
        <authorList>
            <person name="Sun Q."/>
            <person name="Kim S."/>
        </authorList>
    </citation>
    <scope>NUCLEOTIDE SEQUENCE</scope>
    <source>
        <strain evidence="1">KCTC 42249</strain>
    </source>
</reference>
<dbReference type="AlphaFoldDB" id="A0A8J3GJF7"/>
<sequence length="71" mass="7601">MTAPSEATTLTITLTPELSAALDRYIAESSHDQSHALAITQALREWAASKGYLEGSDEGLRPDQLNAANDD</sequence>
<dbReference type="Proteomes" id="UP000630142">
    <property type="component" value="Unassembled WGS sequence"/>
</dbReference>
<evidence type="ECO:0000313" key="1">
    <source>
        <dbReference type="EMBL" id="GHD07430.1"/>
    </source>
</evidence>
<comment type="caution">
    <text evidence="1">The sequence shown here is derived from an EMBL/GenBank/DDBJ whole genome shotgun (WGS) entry which is preliminary data.</text>
</comment>
<dbReference type="EMBL" id="BMZQ01000001">
    <property type="protein sequence ID" value="GHD07430.1"/>
    <property type="molecule type" value="Genomic_DNA"/>
</dbReference>
<dbReference type="RefSeq" id="WP_189501510.1">
    <property type="nucleotide sequence ID" value="NZ_BMZQ01000001.1"/>
</dbReference>